<dbReference type="Proteomes" id="UP000230233">
    <property type="component" value="Chromosome III"/>
</dbReference>
<evidence type="ECO:0000313" key="2">
    <source>
        <dbReference type="EMBL" id="PIC38944.1"/>
    </source>
</evidence>
<organism evidence="2 3">
    <name type="scientific">Caenorhabditis nigoni</name>
    <dbReference type="NCBI Taxonomy" id="1611254"/>
    <lineage>
        <taxon>Eukaryota</taxon>
        <taxon>Metazoa</taxon>
        <taxon>Ecdysozoa</taxon>
        <taxon>Nematoda</taxon>
        <taxon>Chromadorea</taxon>
        <taxon>Rhabditida</taxon>
        <taxon>Rhabditina</taxon>
        <taxon>Rhabditomorpha</taxon>
        <taxon>Rhabditoidea</taxon>
        <taxon>Rhabditidae</taxon>
        <taxon>Peloderinae</taxon>
        <taxon>Caenorhabditis</taxon>
    </lineage>
</organism>
<dbReference type="AlphaFoldDB" id="A0A2G5UHD3"/>
<proteinExistence type="predicted"/>
<feature type="transmembrane region" description="Helical" evidence="1">
    <location>
        <begin position="34"/>
        <end position="53"/>
    </location>
</feature>
<keyword evidence="1" id="KW-0472">Membrane</keyword>
<keyword evidence="1" id="KW-0812">Transmembrane</keyword>
<accession>A0A2G5UHD3</accession>
<keyword evidence="1" id="KW-1133">Transmembrane helix</keyword>
<feature type="transmembrane region" description="Helical" evidence="1">
    <location>
        <begin position="65"/>
        <end position="85"/>
    </location>
</feature>
<feature type="transmembrane region" description="Helical" evidence="1">
    <location>
        <begin position="110"/>
        <end position="130"/>
    </location>
</feature>
<evidence type="ECO:0000313" key="3">
    <source>
        <dbReference type="Proteomes" id="UP000230233"/>
    </source>
</evidence>
<dbReference type="EMBL" id="PDUG01000003">
    <property type="protein sequence ID" value="PIC38944.1"/>
    <property type="molecule type" value="Genomic_DNA"/>
</dbReference>
<reference evidence="3" key="1">
    <citation type="submission" date="2017-10" db="EMBL/GenBank/DDBJ databases">
        <title>Rapid genome shrinkage in a self-fertile nematode reveals novel sperm competition proteins.</title>
        <authorList>
            <person name="Yin D."/>
            <person name="Schwarz E.M."/>
            <person name="Thomas C.G."/>
            <person name="Felde R.L."/>
            <person name="Korf I.F."/>
            <person name="Cutter A.D."/>
            <person name="Schartner C.M."/>
            <person name="Ralston E.J."/>
            <person name="Meyer B.J."/>
            <person name="Haag E.S."/>
        </authorList>
    </citation>
    <scope>NUCLEOTIDE SEQUENCE [LARGE SCALE GENOMIC DNA]</scope>
    <source>
        <strain evidence="3">JU1422</strain>
    </source>
</reference>
<protein>
    <submittedName>
        <fullName evidence="2">Uncharacterized protein</fullName>
    </submittedName>
</protein>
<evidence type="ECO:0000256" key="1">
    <source>
        <dbReference type="SAM" id="Phobius"/>
    </source>
</evidence>
<comment type="caution">
    <text evidence="2">The sequence shown here is derived from an EMBL/GenBank/DDBJ whole genome shotgun (WGS) entry which is preliminary data.</text>
</comment>
<keyword evidence="3" id="KW-1185">Reference proteome</keyword>
<sequence>MSWTKSFVFSVQAVFLFLQIWALAHFDFEKNTQLIPRLIMLIVSAIVFIGFLIEQKIIMTVHILFMASFLAWPIFLLQATILSLFKSLEGKAAFINTEGPSTGSMVETSVTLFLFSLLNLVYIACCYNLLVDIKHGHPEVLPYNSKVHGSSQASEKLIYPNI</sequence>
<gene>
    <name evidence="2" type="primary">Cnig_chr_III.g10794</name>
    <name evidence="2" type="ORF">B9Z55_010794</name>
</gene>
<dbReference type="InterPro" id="IPR035321">
    <property type="entry name" value="DUF5373"/>
</dbReference>
<dbReference type="Pfam" id="PF17343">
    <property type="entry name" value="DUF5373"/>
    <property type="match status" value="1"/>
</dbReference>
<name>A0A2G5UHD3_9PELO</name>